<reference evidence="1" key="1">
    <citation type="submission" date="2021-02" db="EMBL/GenBank/DDBJ databases">
        <authorList>
            <person name="Nowell W R."/>
        </authorList>
    </citation>
    <scope>NUCLEOTIDE SEQUENCE</scope>
</reference>
<organism evidence="1 2">
    <name type="scientific">Rotaria socialis</name>
    <dbReference type="NCBI Taxonomy" id="392032"/>
    <lineage>
        <taxon>Eukaryota</taxon>
        <taxon>Metazoa</taxon>
        <taxon>Spiralia</taxon>
        <taxon>Gnathifera</taxon>
        <taxon>Rotifera</taxon>
        <taxon>Eurotatoria</taxon>
        <taxon>Bdelloidea</taxon>
        <taxon>Philodinida</taxon>
        <taxon>Philodinidae</taxon>
        <taxon>Rotaria</taxon>
    </lineage>
</organism>
<protein>
    <submittedName>
        <fullName evidence="1">Uncharacterized protein</fullName>
    </submittedName>
</protein>
<gene>
    <name evidence="1" type="ORF">QYT958_LOCUS48563</name>
</gene>
<evidence type="ECO:0000313" key="1">
    <source>
        <dbReference type="EMBL" id="CAF5151234.1"/>
    </source>
</evidence>
<dbReference type="AlphaFoldDB" id="A0A822GII8"/>
<evidence type="ECO:0000313" key="2">
    <source>
        <dbReference type="Proteomes" id="UP000663848"/>
    </source>
</evidence>
<feature type="non-terminal residue" evidence="1">
    <location>
        <position position="1"/>
    </location>
</feature>
<comment type="caution">
    <text evidence="1">The sequence shown here is derived from an EMBL/GenBank/DDBJ whole genome shotgun (WGS) entry which is preliminary data.</text>
</comment>
<name>A0A822GII8_9BILA</name>
<dbReference type="EMBL" id="CAJOBR010099580">
    <property type="protein sequence ID" value="CAF5151234.1"/>
    <property type="molecule type" value="Genomic_DNA"/>
</dbReference>
<feature type="non-terminal residue" evidence="1">
    <location>
        <position position="72"/>
    </location>
</feature>
<accession>A0A822GII8</accession>
<proteinExistence type="predicted"/>
<sequence length="72" mass="8201">SYTTPWLKHISQHEMQLHKNYSSFTQDDVIHNNNNNNNNNSIDNDNGLSALLIDNVQSYGEVLPNGNDEMIV</sequence>
<dbReference type="Proteomes" id="UP000663848">
    <property type="component" value="Unassembled WGS sequence"/>
</dbReference>